<dbReference type="AlphaFoldDB" id="A0A3L9YZ35"/>
<dbReference type="OrthoDB" id="1408536at2"/>
<gene>
    <name evidence="3" type="ORF">BXY75_0397</name>
</gene>
<evidence type="ECO:0000256" key="1">
    <source>
        <dbReference type="SAM" id="Phobius"/>
    </source>
</evidence>
<feature type="transmembrane region" description="Helical" evidence="1">
    <location>
        <begin position="334"/>
        <end position="358"/>
    </location>
</feature>
<comment type="caution">
    <text evidence="3">The sequence shown here is derived from an EMBL/GenBank/DDBJ whole genome shotgun (WGS) entry which is preliminary data.</text>
</comment>
<dbReference type="Pfam" id="PF19982">
    <property type="entry name" value="DUF6418"/>
    <property type="match status" value="1"/>
</dbReference>
<dbReference type="Proteomes" id="UP000271339">
    <property type="component" value="Unassembled WGS sequence"/>
</dbReference>
<feature type="transmembrane region" description="Helical" evidence="1">
    <location>
        <begin position="225"/>
        <end position="243"/>
    </location>
</feature>
<feature type="transmembrane region" description="Helical" evidence="1">
    <location>
        <begin position="150"/>
        <end position="169"/>
    </location>
</feature>
<feature type="transmembrane region" description="Helical" evidence="1">
    <location>
        <begin position="28"/>
        <end position="48"/>
    </location>
</feature>
<proteinExistence type="predicted"/>
<accession>A0A3L9YZ35</accession>
<protein>
    <recommendedName>
        <fullName evidence="2">DUF6418 domain-containing protein</fullName>
    </recommendedName>
</protein>
<dbReference type="InterPro" id="IPR046303">
    <property type="entry name" value="DUF6418"/>
</dbReference>
<feature type="transmembrane region" description="Helical" evidence="1">
    <location>
        <begin position="6"/>
        <end position="21"/>
    </location>
</feature>
<feature type="transmembrane region" description="Helical" evidence="1">
    <location>
        <begin position="105"/>
        <end position="130"/>
    </location>
</feature>
<feature type="transmembrane region" description="Helical" evidence="1">
    <location>
        <begin position="370"/>
        <end position="389"/>
    </location>
</feature>
<keyword evidence="4" id="KW-1185">Reference proteome</keyword>
<dbReference type="RefSeq" id="WP_121906002.1">
    <property type="nucleotide sequence ID" value="NZ_REFC01000011.1"/>
</dbReference>
<organism evidence="3 4">
    <name type="scientific">Ulvibacter antarcticus</name>
    <dbReference type="NCBI Taxonomy" id="442714"/>
    <lineage>
        <taxon>Bacteria</taxon>
        <taxon>Pseudomonadati</taxon>
        <taxon>Bacteroidota</taxon>
        <taxon>Flavobacteriia</taxon>
        <taxon>Flavobacteriales</taxon>
        <taxon>Flavobacteriaceae</taxon>
        <taxon>Ulvibacter</taxon>
    </lineage>
</organism>
<feature type="domain" description="DUF6418" evidence="2">
    <location>
        <begin position="297"/>
        <end position="405"/>
    </location>
</feature>
<sequence>MEFLINILFAVLFGVFAYFYAKNSFTLSFLYGLIFYQAFSTIPSLIYLEQGIYINEQGRYSFFTGATILSVLYFIFTLIIIAMAFKSFNKKKLPTFNLVSKGRNIDLTLLVVIVIISMALLLLNAALSPLPMFSSSVDRFTYWSSSRLPFLNKIFGNTGIFIPFALGVLFPKYKKFSIFMLFLFYGYNFLIGQKFSPILAGTYSFLLPLVFYYRKNLTVYIKRALLPLFLIFVILVGVMYQITYTKYEETRPFANIQIYDPNEAMVYRIFGLQGHLLWGATERYVINDNPKSFNPTDLLYGMPVMMKEYAKDKKMVLNANAEGGYNFTNAYPGILFQIFPLSMALVFHTFLTICFLALMGWMLKEFMTQGAWFLSVIAYQLFNWVLYAFVMGYFYKLYFTIFFFVVYGFYVYFRKRKNDSHLPELQN</sequence>
<keyword evidence="1" id="KW-1133">Transmembrane helix</keyword>
<dbReference type="EMBL" id="REFC01000011">
    <property type="protein sequence ID" value="RMA65981.1"/>
    <property type="molecule type" value="Genomic_DNA"/>
</dbReference>
<keyword evidence="1" id="KW-0472">Membrane</keyword>
<feature type="transmembrane region" description="Helical" evidence="1">
    <location>
        <begin position="395"/>
        <end position="413"/>
    </location>
</feature>
<keyword evidence="1" id="KW-0812">Transmembrane</keyword>
<evidence type="ECO:0000313" key="4">
    <source>
        <dbReference type="Proteomes" id="UP000271339"/>
    </source>
</evidence>
<evidence type="ECO:0000313" key="3">
    <source>
        <dbReference type="EMBL" id="RMA65981.1"/>
    </source>
</evidence>
<reference evidence="3 4" key="1">
    <citation type="submission" date="2018-10" db="EMBL/GenBank/DDBJ databases">
        <title>Genomic Encyclopedia of Archaeal and Bacterial Type Strains, Phase II (KMG-II): from individual species to whole genera.</title>
        <authorList>
            <person name="Goeker M."/>
        </authorList>
    </citation>
    <scope>NUCLEOTIDE SEQUENCE [LARGE SCALE GENOMIC DNA]</scope>
    <source>
        <strain evidence="3 4">DSM 23424</strain>
    </source>
</reference>
<feature type="transmembrane region" description="Helical" evidence="1">
    <location>
        <begin position="197"/>
        <end position="213"/>
    </location>
</feature>
<name>A0A3L9YZ35_9FLAO</name>
<feature type="transmembrane region" description="Helical" evidence="1">
    <location>
        <begin position="60"/>
        <end position="85"/>
    </location>
</feature>
<evidence type="ECO:0000259" key="2">
    <source>
        <dbReference type="Pfam" id="PF19982"/>
    </source>
</evidence>